<keyword evidence="4" id="KW-1185">Reference proteome</keyword>
<proteinExistence type="predicted"/>
<geneLocation type="plasmid" evidence="3">
    <name>unnamed</name>
</geneLocation>
<keyword evidence="2" id="KW-0472">Membrane</keyword>
<evidence type="ECO:0000256" key="2">
    <source>
        <dbReference type="SAM" id="Phobius"/>
    </source>
</evidence>
<name>A0ABU5IV77_9BACI</name>
<dbReference type="Proteomes" id="UP001290455">
    <property type="component" value="Unassembled WGS sequence"/>
</dbReference>
<accession>A0ABU5IV77</accession>
<dbReference type="Gene3D" id="1.10.287.4300">
    <property type="entry name" value="Stage III sporulation protein AH-like"/>
    <property type="match status" value="1"/>
</dbReference>
<dbReference type="Pfam" id="PF12685">
    <property type="entry name" value="SpoIIIAH"/>
    <property type="match status" value="1"/>
</dbReference>
<evidence type="ECO:0000313" key="4">
    <source>
        <dbReference type="Proteomes" id="UP001290455"/>
    </source>
</evidence>
<feature type="region of interest" description="Disordered" evidence="1">
    <location>
        <begin position="38"/>
        <end position="66"/>
    </location>
</feature>
<dbReference type="EMBL" id="JAXOFX010000002">
    <property type="protein sequence ID" value="MDZ5471052.1"/>
    <property type="molecule type" value="Genomic_DNA"/>
</dbReference>
<keyword evidence="2" id="KW-1133">Transmembrane helix</keyword>
<keyword evidence="2" id="KW-0812">Transmembrane</keyword>
<reference evidence="3 4" key="1">
    <citation type="submission" date="2023-11" db="EMBL/GenBank/DDBJ databases">
        <title>Bacillus jintuensis, isolated from a mudflat on the Beibu Gulf coast.</title>
        <authorList>
            <person name="Li M."/>
        </authorList>
    </citation>
    <scope>NUCLEOTIDE SEQUENCE [LARGE SCALE GENOMIC DNA]</scope>
    <source>
        <strain evidence="3 4">31A1R</strain>
        <plasmid evidence="3">unnamed</plasmid>
    </source>
</reference>
<keyword evidence="3" id="KW-0614">Plasmid</keyword>
<dbReference type="InterPro" id="IPR024232">
    <property type="entry name" value="SpoIIIAH"/>
</dbReference>
<feature type="transmembrane region" description="Helical" evidence="2">
    <location>
        <begin position="7"/>
        <end position="25"/>
    </location>
</feature>
<evidence type="ECO:0000256" key="1">
    <source>
        <dbReference type="SAM" id="MobiDB-lite"/>
    </source>
</evidence>
<comment type="caution">
    <text evidence="3">The sequence shown here is derived from an EMBL/GenBank/DDBJ whole genome shotgun (WGS) entry which is preliminary data.</text>
</comment>
<protein>
    <submittedName>
        <fullName evidence="3">SpoIIIAH-like family protein</fullName>
    </submittedName>
</protein>
<evidence type="ECO:0000313" key="3">
    <source>
        <dbReference type="EMBL" id="MDZ5471052.1"/>
    </source>
</evidence>
<organism evidence="3 4">
    <name type="scientific">Robertmurraya mangrovi</name>
    <dbReference type="NCBI Taxonomy" id="3098077"/>
    <lineage>
        <taxon>Bacteria</taxon>
        <taxon>Bacillati</taxon>
        <taxon>Bacillota</taxon>
        <taxon>Bacilli</taxon>
        <taxon>Bacillales</taxon>
        <taxon>Bacillaceae</taxon>
        <taxon>Robertmurraya</taxon>
    </lineage>
</organism>
<dbReference type="InterPro" id="IPR038503">
    <property type="entry name" value="SpoIIIAH_sf"/>
</dbReference>
<sequence>MLLKKQTVWLLTMLSLVVVLSVYYITSPEQKGSDFAAVQEEGKEKQDQETASTETEDGEAVISSTASDEVFESLRLKLDEERSKMKEELTAIVASTDLPNEKRNEAYDKIQHLDDVTQKESLLETLIVAMGYDDALVRADGEKVLITVKAQEPSASAANDIIQLVRTEMGNLQPVAVEFQAKK</sequence>
<gene>
    <name evidence="3" type="ORF">SM124_04730</name>
</gene>
<dbReference type="RefSeq" id="WP_322445128.1">
    <property type="nucleotide sequence ID" value="NZ_JAXOFX010000002.1"/>
</dbReference>